<feature type="transmembrane region" description="Helical" evidence="1">
    <location>
        <begin position="104"/>
        <end position="124"/>
    </location>
</feature>
<dbReference type="PhylomeDB" id="B4JJS8"/>
<dbReference type="AlphaFoldDB" id="B4JJS8"/>
<gene>
    <name evidence="2" type="primary">Dgri\GH12190</name>
    <name evidence="2" type="ORF">Dgri_GH12190</name>
</gene>
<feature type="transmembrane region" description="Helical" evidence="1">
    <location>
        <begin position="52"/>
        <end position="70"/>
    </location>
</feature>
<dbReference type="HOGENOM" id="CLU_112178_0_0_1"/>
<dbReference type="InParanoid" id="B4JJS8"/>
<organism evidence="3">
    <name type="scientific">Drosophila grimshawi</name>
    <name type="common">Hawaiian fruit fly</name>
    <name type="synonym">Idiomyia grimshawi</name>
    <dbReference type="NCBI Taxonomy" id="7222"/>
    <lineage>
        <taxon>Eukaryota</taxon>
        <taxon>Metazoa</taxon>
        <taxon>Ecdysozoa</taxon>
        <taxon>Arthropoda</taxon>
        <taxon>Hexapoda</taxon>
        <taxon>Insecta</taxon>
        <taxon>Pterygota</taxon>
        <taxon>Neoptera</taxon>
        <taxon>Endopterygota</taxon>
        <taxon>Diptera</taxon>
        <taxon>Brachycera</taxon>
        <taxon>Muscomorpha</taxon>
        <taxon>Ephydroidea</taxon>
        <taxon>Drosophilidae</taxon>
        <taxon>Drosophila</taxon>
        <taxon>Hawaiian Drosophila</taxon>
    </lineage>
</organism>
<evidence type="ECO:0000313" key="3">
    <source>
        <dbReference type="Proteomes" id="UP000001070"/>
    </source>
</evidence>
<keyword evidence="1" id="KW-0472">Membrane</keyword>
<accession>B4JJS8</accession>
<dbReference type="Proteomes" id="UP000001070">
    <property type="component" value="Unassembled WGS sequence"/>
</dbReference>
<keyword evidence="3" id="KW-1185">Reference proteome</keyword>
<keyword evidence="1" id="KW-0812">Transmembrane</keyword>
<dbReference type="KEGG" id="dgr:6565067"/>
<dbReference type="eggNOG" id="ENOG502RNIR">
    <property type="taxonomic scope" value="Eukaryota"/>
</dbReference>
<dbReference type="EMBL" id="CH916370">
    <property type="protein sequence ID" value="EDV99830.1"/>
    <property type="molecule type" value="Genomic_DNA"/>
</dbReference>
<dbReference type="OrthoDB" id="7968664at2759"/>
<name>B4JJS8_DROGR</name>
<reference evidence="2 3" key="1">
    <citation type="journal article" date="2007" name="Nature">
        <title>Evolution of genes and genomes on the Drosophila phylogeny.</title>
        <authorList>
            <consortium name="Drosophila 12 Genomes Consortium"/>
            <person name="Clark A.G."/>
            <person name="Eisen M.B."/>
            <person name="Smith D.R."/>
            <person name="Bergman C.M."/>
            <person name="Oliver B."/>
            <person name="Markow T.A."/>
            <person name="Kaufman T.C."/>
            <person name="Kellis M."/>
            <person name="Gelbart W."/>
            <person name="Iyer V.N."/>
            <person name="Pollard D.A."/>
            <person name="Sackton T.B."/>
            <person name="Larracuente A.M."/>
            <person name="Singh N.D."/>
            <person name="Abad J.P."/>
            <person name="Abt D.N."/>
            <person name="Adryan B."/>
            <person name="Aguade M."/>
            <person name="Akashi H."/>
            <person name="Anderson W.W."/>
            <person name="Aquadro C.F."/>
            <person name="Ardell D.H."/>
            <person name="Arguello R."/>
            <person name="Artieri C.G."/>
            <person name="Barbash D.A."/>
            <person name="Barker D."/>
            <person name="Barsanti P."/>
            <person name="Batterham P."/>
            <person name="Batzoglou S."/>
            <person name="Begun D."/>
            <person name="Bhutkar A."/>
            <person name="Blanco E."/>
            <person name="Bosak S.A."/>
            <person name="Bradley R.K."/>
            <person name="Brand A.D."/>
            <person name="Brent M.R."/>
            <person name="Brooks A.N."/>
            <person name="Brown R.H."/>
            <person name="Butlin R.K."/>
            <person name="Caggese C."/>
            <person name="Calvi B.R."/>
            <person name="Bernardo de Carvalho A."/>
            <person name="Caspi A."/>
            <person name="Castrezana S."/>
            <person name="Celniker S.E."/>
            <person name="Chang J.L."/>
            <person name="Chapple C."/>
            <person name="Chatterji S."/>
            <person name="Chinwalla A."/>
            <person name="Civetta A."/>
            <person name="Clifton S.W."/>
            <person name="Comeron J.M."/>
            <person name="Costello J.C."/>
            <person name="Coyne J.A."/>
            <person name="Daub J."/>
            <person name="David R.G."/>
            <person name="Delcher A.L."/>
            <person name="Delehaunty K."/>
            <person name="Do C.B."/>
            <person name="Ebling H."/>
            <person name="Edwards K."/>
            <person name="Eickbush T."/>
            <person name="Evans J.D."/>
            <person name="Filipski A."/>
            <person name="Findeiss S."/>
            <person name="Freyhult E."/>
            <person name="Fulton L."/>
            <person name="Fulton R."/>
            <person name="Garcia A.C."/>
            <person name="Gardiner A."/>
            <person name="Garfield D.A."/>
            <person name="Garvin B.E."/>
            <person name="Gibson G."/>
            <person name="Gilbert D."/>
            <person name="Gnerre S."/>
            <person name="Godfrey J."/>
            <person name="Good R."/>
            <person name="Gotea V."/>
            <person name="Gravely B."/>
            <person name="Greenberg A.J."/>
            <person name="Griffiths-Jones S."/>
            <person name="Gross S."/>
            <person name="Guigo R."/>
            <person name="Gustafson E.A."/>
            <person name="Haerty W."/>
            <person name="Hahn M.W."/>
            <person name="Halligan D.L."/>
            <person name="Halpern A.L."/>
            <person name="Halter G.M."/>
            <person name="Han M.V."/>
            <person name="Heger A."/>
            <person name="Hillier L."/>
            <person name="Hinrichs A.S."/>
            <person name="Holmes I."/>
            <person name="Hoskins R.A."/>
            <person name="Hubisz M.J."/>
            <person name="Hultmark D."/>
            <person name="Huntley M.A."/>
            <person name="Jaffe D.B."/>
            <person name="Jagadeeshan S."/>
            <person name="Jeck W.R."/>
            <person name="Johnson J."/>
            <person name="Jones C.D."/>
            <person name="Jordan W.C."/>
            <person name="Karpen G.H."/>
            <person name="Kataoka E."/>
            <person name="Keightley P.D."/>
            <person name="Kheradpour P."/>
            <person name="Kirkness E.F."/>
            <person name="Koerich L.B."/>
            <person name="Kristiansen K."/>
            <person name="Kudrna D."/>
            <person name="Kulathinal R.J."/>
            <person name="Kumar S."/>
            <person name="Kwok R."/>
            <person name="Lander E."/>
            <person name="Langley C.H."/>
            <person name="Lapoint R."/>
            <person name="Lazzaro B.P."/>
            <person name="Lee S.J."/>
            <person name="Levesque L."/>
            <person name="Li R."/>
            <person name="Lin C.F."/>
            <person name="Lin M.F."/>
            <person name="Lindblad-Toh K."/>
            <person name="Llopart A."/>
            <person name="Long M."/>
            <person name="Low L."/>
            <person name="Lozovsky E."/>
            <person name="Lu J."/>
            <person name="Luo M."/>
            <person name="Machado C.A."/>
            <person name="Makalowski W."/>
            <person name="Marzo M."/>
            <person name="Matsuda M."/>
            <person name="Matzkin L."/>
            <person name="McAllister B."/>
            <person name="McBride C.S."/>
            <person name="McKernan B."/>
            <person name="McKernan K."/>
            <person name="Mendez-Lago M."/>
            <person name="Minx P."/>
            <person name="Mollenhauer M.U."/>
            <person name="Montooth K."/>
            <person name="Mount S.M."/>
            <person name="Mu X."/>
            <person name="Myers E."/>
            <person name="Negre B."/>
            <person name="Newfeld S."/>
            <person name="Nielsen R."/>
            <person name="Noor M.A."/>
            <person name="O'Grady P."/>
            <person name="Pachter L."/>
            <person name="Papaceit M."/>
            <person name="Parisi M.J."/>
            <person name="Parisi M."/>
            <person name="Parts L."/>
            <person name="Pedersen J.S."/>
            <person name="Pesole G."/>
            <person name="Phillippy A.M."/>
            <person name="Ponting C.P."/>
            <person name="Pop M."/>
            <person name="Porcelli D."/>
            <person name="Powell J.R."/>
            <person name="Prohaska S."/>
            <person name="Pruitt K."/>
            <person name="Puig M."/>
            <person name="Quesneville H."/>
            <person name="Ram K.R."/>
            <person name="Rand D."/>
            <person name="Rasmussen M.D."/>
            <person name="Reed L.K."/>
            <person name="Reenan R."/>
            <person name="Reily A."/>
            <person name="Remington K.A."/>
            <person name="Rieger T.T."/>
            <person name="Ritchie M.G."/>
            <person name="Robin C."/>
            <person name="Rogers Y.H."/>
            <person name="Rohde C."/>
            <person name="Rozas J."/>
            <person name="Rubenfield M.J."/>
            <person name="Ruiz A."/>
            <person name="Russo S."/>
            <person name="Salzberg S.L."/>
            <person name="Sanchez-Gracia A."/>
            <person name="Saranga D.J."/>
            <person name="Sato H."/>
            <person name="Schaeffer S.W."/>
            <person name="Schatz M.C."/>
            <person name="Schlenke T."/>
            <person name="Schwartz R."/>
            <person name="Segarra C."/>
            <person name="Singh R.S."/>
            <person name="Sirot L."/>
            <person name="Sirota M."/>
            <person name="Sisneros N.B."/>
            <person name="Smith C.D."/>
            <person name="Smith T.F."/>
            <person name="Spieth J."/>
            <person name="Stage D.E."/>
            <person name="Stark A."/>
            <person name="Stephan W."/>
            <person name="Strausberg R.L."/>
            <person name="Strempel S."/>
            <person name="Sturgill D."/>
            <person name="Sutton G."/>
            <person name="Sutton G.G."/>
            <person name="Tao W."/>
            <person name="Teichmann S."/>
            <person name="Tobari Y.N."/>
            <person name="Tomimura Y."/>
            <person name="Tsolas J.M."/>
            <person name="Valente V.L."/>
            <person name="Venter E."/>
            <person name="Venter J.C."/>
            <person name="Vicario S."/>
            <person name="Vieira F.G."/>
            <person name="Vilella A.J."/>
            <person name="Villasante A."/>
            <person name="Walenz B."/>
            <person name="Wang J."/>
            <person name="Wasserman M."/>
            <person name="Watts T."/>
            <person name="Wilson D."/>
            <person name="Wilson R.K."/>
            <person name="Wing R.A."/>
            <person name="Wolfner M.F."/>
            <person name="Wong A."/>
            <person name="Wong G.K."/>
            <person name="Wu C.I."/>
            <person name="Wu G."/>
            <person name="Yamamoto D."/>
            <person name="Yang H.P."/>
            <person name="Yang S.P."/>
            <person name="Yorke J.A."/>
            <person name="Yoshida K."/>
            <person name="Zdobnov E."/>
            <person name="Zhang P."/>
            <person name="Zhang Y."/>
            <person name="Zimin A.V."/>
            <person name="Baldwin J."/>
            <person name="Abdouelleil A."/>
            <person name="Abdulkadir J."/>
            <person name="Abebe A."/>
            <person name="Abera B."/>
            <person name="Abreu J."/>
            <person name="Acer S.C."/>
            <person name="Aftuck L."/>
            <person name="Alexander A."/>
            <person name="An P."/>
            <person name="Anderson E."/>
            <person name="Anderson S."/>
            <person name="Arachi H."/>
            <person name="Azer M."/>
            <person name="Bachantsang P."/>
            <person name="Barry A."/>
            <person name="Bayul T."/>
            <person name="Berlin A."/>
            <person name="Bessette D."/>
            <person name="Bloom T."/>
            <person name="Blye J."/>
            <person name="Boguslavskiy L."/>
            <person name="Bonnet C."/>
            <person name="Boukhgalter B."/>
            <person name="Bourzgui I."/>
            <person name="Brown A."/>
            <person name="Cahill P."/>
            <person name="Channer S."/>
            <person name="Cheshatsang Y."/>
            <person name="Chuda L."/>
            <person name="Citroen M."/>
            <person name="Collymore A."/>
            <person name="Cooke P."/>
            <person name="Costello M."/>
            <person name="D'Aco K."/>
            <person name="Daza R."/>
            <person name="De Haan G."/>
            <person name="DeGray S."/>
            <person name="DeMaso C."/>
            <person name="Dhargay N."/>
            <person name="Dooley K."/>
            <person name="Dooley E."/>
            <person name="Doricent M."/>
            <person name="Dorje P."/>
            <person name="Dorjee K."/>
            <person name="Dupes A."/>
            <person name="Elong R."/>
            <person name="Falk J."/>
            <person name="Farina A."/>
            <person name="Faro S."/>
            <person name="Ferguson D."/>
            <person name="Fisher S."/>
            <person name="Foley C.D."/>
            <person name="Franke A."/>
            <person name="Friedrich D."/>
            <person name="Gadbois L."/>
            <person name="Gearin G."/>
            <person name="Gearin C.R."/>
            <person name="Giannoukos G."/>
            <person name="Goode T."/>
            <person name="Graham J."/>
            <person name="Grandbois E."/>
            <person name="Grewal S."/>
            <person name="Gyaltsen K."/>
            <person name="Hafez N."/>
            <person name="Hagos B."/>
            <person name="Hall J."/>
            <person name="Henson C."/>
            <person name="Hollinger A."/>
            <person name="Honan T."/>
            <person name="Huard M.D."/>
            <person name="Hughes L."/>
            <person name="Hurhula B."/>
            <person name="Husby M.E."/>
            <person name="Kamat A."/>
            <person name="Kanga B."/>
            <person name="Kashin S."/>
            <person name="Khazanovich D."/>
            <person name="Kisner P."/>
            <person name="Lance K."/>
            <person name="Lara M."/>
            <person name="Lee W."/>
            <person name="Lennon N."/>
            <person name="Letendre F."/>
            <person name="LeVine R."/>
            <person name="Lipovsky A."/>
            <person name="Liu X."/>
            <person name="Liu J."/>
            <person name="Liu S."/>
            <person name="Lokyitsang T."/>
            <person name="Lokyitsang Y."/>
            <person name="Lubonja R."/>
            <person name="Lui A."/>
            <person name="MacDonald P."/>
            <person name="Magnisalis V."/>
            <person name="Maru K."/>
            <person name="Matthews C."/>
            <person name="McCusker W."/>
            <person name="McDonough S."/>
            <person name="Mehta T."/>
            <person name="Meldrim J."/>
            <person name="Meneus L."/>
            <person name="Mihai O."/>
            <person name="Mihalev A."/>
            <person name="Mihova T."/>
            <person name="Mittelman R."/>
            <person name="Mlenga V."/>
            <person name="Montmayeur A."/>
            <person name="Mulrain L."/>
            <person name="Navidi A."/>
            <person name="Naylor J."/>
            <person name="Negash T."/>
            <person name="Nguyen T."/>
            <person name="Nguyen N."/>
            <person name="Nicol R."/>
            <person name="Norbu C."/>
            <person name="Norbu N."/>
            <person name="Novod N."/>
            <person name="O'Neill B."/>
            <person name="Osman S."/>
            <person name="Markiewicz E."/>
            <person name="Oyono O.L."/>
            <person name="Patti C."/>
            <person name="Phunkhang P."/>
            <person name="Pierre F."/>
            <person name="Priest M."/>
            <person name="Raghuraman S."/>
            <person name="Rege F."/>
            <person name="Reyes R."/>
            <person name="Rise C."/>
            <person name="Rogov P."/>
            <person name="Ross K."/>
            <person name="Ryan E."/>
            <person name="Settipalli S."/>
            <person name="Shea T."/>
            <person name="Sherpa N."/>
            <person name="Shi L."/>
            <person name="Shih D."/>
            <person name="Sparrow T."/>
            <person name="Spaulding J."/>
            <person name="Stalker J."/>
            <person name="Stange-Thomann N."/>
            <person name="Stavropoulos S."/>
            <person name="Stone C."/>
            <person name="Strader C."/>
            <person name="Tesfaye S."/>
            <person name="Thomson T."/>
            <person name="Thoulutsang Y."/>
            <person name="Thoulutsang D."/>
            <person name="Topham K."/>
            <person name="Topping I."/>
            <person name="Tsamla T."/>
            <person name="Vassiliev H."/>
            <person name="Vo A."/>
            <person name="Wangchuk T."/>
            <person name="Wangdi T."/>
            <person name="Weiand M."/>
            <person name="Wilkinson J."/>
            <person name="Wilson A."/>
            <person name="Yadav S."/>
            <person name="Young G."/>
            <person name="Yu Q."/>
            <person name="Zembek L."/>
            <person name="Zhong D."/>
            <person name="Zimmer A."/>
            <person name="Zwirko Z."/>
            <person name="Jaffe D.B."/>
            <person name="Alvarez P."/>
            <person name="Brockman W."/>
            <person name="Butler J."/>
            <person name="Chin C."/>
            <person name="Gnerre S."/>
            <person name="Grabherr M."/>
            <person name="Kleber M."/>
            <person name="Mauceli E."/>
            <person name="MacCallum I."/>
        </authorList>
    </citation>
    <scope>NUCLEOTIDE SEQUENCE [LARGE SCALE GENOMIC DNA]</scope>
    <source>
        <strain evidence="3">Tucson 15287-2541.00</strain>
    </source>
</reference>
<protein>
    <submittedName>
        <fullName evidence="2">GH12190</fullName>
    </submittedName>
</protein>
<proteinExistence type="predicted"/>
<evidence type="ECO:0000313" key="2">
    <source>
        <dbReference type="EMBL" id="EDV99830.1"/>
    </source>
</evidence>
<evidence type="ECO:0000256" key="1">
    <source>
        <dbReference type="SAM" id="Phobius"/>
    </source>
</evidence>
<feature type="transmembrane region" description="Helical" evidence="1">
    <location>
        <begin position="76"/>
        <end position="97"/>
    </location>
</feature>
<sequence length="156" mass="17722">MFFVVLGLSFTGVYRCVSEIVHICCVANYSIDMWRSRKFFVLDIELVRQARVVGAIAMCYAWMMMIYALINIQPAFMRPWLLLNAILLGIDSLICLIDVLKGRLALCLGAIYPKLLLLGTMALVNCVKTVFHNAIEQNMANELRVFGKESIFAKYN</sequence>
<keyword evidence="1" id="KW-1133">Transmembrane helix</keyword>